<accession>A0ABX1TJG9</accession>
<keyword evidence="4 11" id="KW-0235">DNA replication</keyword>
<keyword evidence="9 11" id="KW-0239">DNA-directed DNA polymerase</keyword>
<keyword evidence="2 11" id="KW-0808">Transferase</keyword>
<dbReference type="InterPro" id="IPR050238">
    <property type="entry name" value="DNA_Rep/Repair_Clamp_Loader"/>
</dbReference>
<dbReference type="PRINTS" id="PR00300">
    <property type="entry name" value="CLPPROTEASEA"/>
</dbReference>
<dbReference type="PANTHER" id="PTHR11669">
    <property type="entry name" value="REPLICATION FACTOR C / DNA POLYMERASE III GAMMA-TAU SUBUNIT"/>
    <property type="match status" value="1"/>
</dbReference>
<keyword evidence="7" id="KW-0862">Zinc</keyword>
<evidence type="ECO:0000256" key="11">
    <source>
        <dbReference type="RuleBase" id="RU364063"/>
    </source>
</evidence>
<sequence>MSYQVLARKWRPRTFHELIGQEHVVRALTNALDRQRLHHAFLFTGTRGVGKTTIARIFAKSLNCEIGVSSTPCGQCAACREIDAGRFVDLIEVDAASRTKVEDTRELLENVQYAPGRGRFKVYLIDEVHMLSAHSFNALLKTLEEPPPPVKFLLATTDPQKLPVTVLSRCLQFNLKRLPASQIAGYLDQVLEREEISREPAAVRLIARAGDGSMRDALSLLDQAIAFGGGRVEAAAVEAMLGSIDRRRVVNLLRALAAGEAPAVMRQVAELDELAPDYAMVLAELLSLLQRVALAQVLPDAVPEDGVADPEELRQLAQALPPEDVQLFHQIALLGRRDLPLMPEPRGGFEMILLRMLCFRPVAWEVATPVPAETRPVPVPTIAPASRPAPPASEVPSQATASEWGTLVGQLKLTGIAKQVAMNCALIERQGNDFRLALEPGHAQLFNKSIEDRLKAALEQQLGAPVGLRFQVGGTVEDTPARQRFQQQAERQQVAAERIAQDPHVRDMQKTFGAQIVTVHPLDESEG</sequence>
<comment type="similarity">
    <text evidence="1 11">Belongs to the DnaX/STICHEL family.</text>
</comment>
<evidence type="ECO:0000256" key="2">
    <source>
        <dbReference type="ARBA" id="ARBA00022679"/>
    </source>
</evidence>
<dbReference type="InterPro" id="IPR038249">
    <property type="entry name" value="PolIII_tau_V_sf"/>
</dbReference>
<dbReference type="SMART" id="SM00382">
    <property type="entry name" value="AAA"/>
    <property type="match status" value="1"/>
</dbReference>
<keyword evidence="8 11" id="KW-0067">ATP-binding</keyword>
<dbReference type="CDD" id="cd18137">
    <property type="entry name" value="HLD_clamp_pol_III_gamma_tau"/>
    <property type="match status" value="1"/>
</dbReference>
<evidence type="ECO:0000256" key="6">
    <source>
        <dbReference type="ARBA" id="ARBA00022741"/>
    </source>
</evidence>
<dbReference type="SUPFAM" id="SSF48019">
    <property type="entry name" value="post-AAA+ oligomerization domain-like"/>
    <property type="match status" value="1"/>
</dbReference>
<dbReference type="InterPro" id="IPR022754">
    <property type="entry name" value="DNA_pol_III_gamma-3"/>
</dbReference>
<keyword evidence="6 11" id="KW-0547">Nucleotide-binding</keyword>
<evidence type="ECO:0000256" key="5">
    <source>
        <dbReference type="ARBA" id="ARBA00022723"/>
    </source>
</evidence>
<dbReference type="InterPro" id="IPR027417">
    <property type="entry name" value="P-loop_NTPase"/>
</dbReference>
<comment type="subunit">
    <text evidence="11">DNA polymerase III contains a core (composed of alpha, epsilon and theta chains) that associates with a tau subunit. This core dimerizes to form the POLIII' complex. PolIII' associates with the gamma complex (composed of gamma, delta, delta', psi and chi chains) and with the beta chain to form the complete DNA polymerase III complex.</text>
</comment>
<comment type="catalytic activity">
    <reaction evidence="10 11">
        <text>DNA(n) + a 2'-deoxyribonucleoside 5'-triphosphate = DNA(n+1) + diphosphate</text>
        <dbReference type="Rhea" id="RHEA:22508"/>
        <dbReference type="Rhea" id="RHEA-COMP:17339"/>
        <dbReference type="Rhea" id="RHEA-COMP:17340"/>
        <dbReference type="ChEBI" id="CHEBI:33019"/>
        <dbReference type="ChEBI" id="CHEBI:61560"/>
        <dbReference type="ChEBI" id="CHEBI:173112"/>
        <dbReference type="EC" id="2.7.7.7"/>
    </reaction>
</comment>
<dbReference type="CDD" id="cd00009">
    <property type="entry name" value="AAA"/>
    <property type="match status" value="1"/>
</dbReference>
<dbReference type="Gene3D" id="1.20.272.10">
    <property type="match status" value="1"/>
</dbReference>
<evidence type="ECO:0000313" key="13">
    <source>
        <dbReference type="EMBL" id="NMQ19522.1"/>
    </source>
</evidence>
<feature type="domain" description="AAA+ ATPase" evidence="12">
    <location>
        <begin position="37"/>
        <end position="178"/>
    </location>
</feature>
<dbReference type="InterPro" id="IPR012763">
    <property type="entry name" value="DNA_pol_III_sug/sutau_N"/>
</dbReference>
<dbReference type="SUPFAM" id="SSF52540">
    <property type="entry name" value="P-loop containing nucleoside triphosphate hydrolases"/>
    <property type="match status" value="1"/>
</dbReference>
<comment type="caution">
    <text evidence="13">The sequence shown here is derived from an EMBL/GenBank/DDBJ whole genome shotgun (WGS) entry which is preliminary data.</text>
</comment>
<keyword evidence="5" id="KW-0479">Metal-binding</keyword>
<dbReference type="EMBL" id="SPMZ01000027">
    <property type="protein sequence ID" value="NMQ19522.1"/>
    <property type="molecule type" value="Genomic_DNA"/>
</dbReference>
<dbReference type="EC" id="2.7.7.7" evidence="11"/>
<dbReference type="Proteomes" id="UP000760480">
    <property type="component" value="Unassembled WGS sequence"/>
</dbReference>
<dbReference type="NCBIfam" id="NF005942">
    <property type="entry name" value="PRK07994.1"/>
    <property type="match status" value="1"/>
</dbReference>
<evidence type="ECO:0000256" key="9">
    <source>
        <dbReference type="ARBA" id="ARBA00022932"/>
    </source>
</evidence>
<dbReference type="NCBIfam" id="TIGR02397">
    <property type="entry name" value="dnaX_nterm"/>
    <property type="match status" value="1"/>
</dbReference>
<organism evidence="13 14">
    <name type="scientific">Candidatus Competibacter phosphatis</name>
    <dbReference type="NCBI Taxonomy" id="221280"/>
    <lineage>
        <taxon>Bacteria</taxon>
        <taxon>Pseudomonadati</taxon>
        <taxon>Pseudomonadota</taxon>
        <taxon>Gammaproteobacteria</taxon>
        <taxon>Candidatus Competibacteraceae</taxon>
        <taxon>Candidatus Competibacter</taxon>
    </lineage>
</organism>
<dbReference type="InterPro" id="IPR001270">
    <property type="entry name" value="ClpA/B"/>
</dbReference>
<keyword evidence="14" id="KW-1185">Reference proteome</keyword>
<evidence type="ECO:0000256" key="1">
    <source>
        <dbReference type="ARBA" id="ARBA00006360"/>
    </source>
</evidence>
<gene>
    <name evidence="11" type="primary">dnaX</name>
    <name evidence="13" type="ORF">E4P82_10140</name>
</gene>
<evidence type="ECO:0000313" key="14">
    <source>
        <dbReference type="Proteomes" id="UP000760480"/>
    </source>
</evidence>
<protein>
    <recommendedName>
        <fullName evidence="11">DNA polymerase III subunit gamma/tau</fullName>
        <ecNumber evidence="11">2.7.7.7</ecNumber>
    </recommendedName>
</protein>
<dbReference type="Pfam" id="PF12170">
    <property type="entry name" value="DNA_pol3_tau_5"/>
    <property type="match status" value="1"/>
</dbReference>
<dbReference type="Pfam" id="PF22608">
    <property type="entry name" value="DNAX_ATPase_lid"/>
    <property type="match status" value="1"/>
</dbReference>
<evidence type="ECO:0000256" key="7">
    <source>
        <dbReference type="ARBA" id="ARBA00022833"/>
    </source>
</evidence>
<evidence type="ECO:0000256" key="4">
    <source>
        <dbReference type="ARBA" id="ARBA00022705"/>
    </source>
</evidence>
<evidence type="ECO:0000256" key="8">
    <source>
        <dbReference type="ARBA" id="ARBA00022840"/>
    </source>
</evidence>
<dbReference type="InterPro" id="IPR008921">
    <property type="entry name" value="DNA_pol3_clamp-load_cplx_C"/>
</dbReference>
<dbReference type="RefSeq" id="WP_169248774.1">
    <property type="nucleotide sequence ID" value="NZ_SPMZ01000027.1"/>
</dbReference>
<dbReference type="Gene3D" id="3.30.300.150">
    <property type="entry name" value="DNA polymerase III, tau subunit, domain V"/>
    <property type="match status" value="1"/>
</dbReference>
<dbReference type="Gene3D" id="3.40.50.300">
    <property type="entry name" value="P-loop containing nucleotide triphosphate hydrolases"/>
    <property type="match status" value="1"/>
</dbReference>
<comment type="function">
    <text evidence="11">DNA polymerase III is a complex, multichain enzyme responsible for most of the replicative synthesis in bacteria. This DNA polymerase also exhibits 3' to 5' exonuclease activity.</text>
</comment>
<dbReference type="Gene3D" id="1.10.8.60">
    <property type="match status" value="1"/>
</dbReference>
<dbReference type="CDD" id="cd07177">
    <property type="entry name" value="terB_like"/>
    <property type="match status" value="1"/>
</dbReference>
<evidence type="ECO:0000256" key="10">
    <source>
        <dbReference type="ARBA" id="ARBA00049244"/>
    </source>
</evidence>
<dbReference type="Pfam" id="PF12169">
    <property type="entry name" value="DNA_pol3_gamma3"/>
    <property type="match status" value="1"/>
</dbReference>
<evidence type="ECO:0000259" key="12">
    <source>
        <dbReference type="SMART" id="SM00382"/>
    </source>
</evidence>
<evidence type="ECO:0000256" key="3">
    <source>
        <dbReference type="ARBA" id="ARBA00022695"/>
    </source>
</evidence>
<dbReference type="InterPro" id="IPR021029">
    <property type="entry name" value="DNA_pol_III_tau_dom-5"/>
</dbReference>
<reference evidence="13 14" key="1">
    <citation type="submission" date="2019-03" db="EMBL/GenBank/DDBJ databases">
        <title>Metabolic reconstructions from genomes of highly enriched 'Candidatus Accumulibacter' and 'Candidatus Competibacter' bioreactor populations.</title>
        <authorList>
            <person name="Annavajhala M.K."/>
            <person name="Welles L."/>
            <person name="Abbas B."/>
            <person name="Sorokin D."/>
            <person name="Park H."/>
            <person name="Van Loosdrecht M."/>
            <person name="Chandran K."/>
        </authorList>
    </citation>
    <scope>NUCLEOTIDE SEQUENCE [LARGE SCALE GENOMIC DNA]</scope>
    <source>
        <strain evidence="13 14">SBR_G</strain>
    </source>
</reference>
<dbReference type="InterPro" id="IPR045085">
    <property type="entry name" value="HLD_clamp_pol_III_gamma_tau"/>
</dbReference>
<proteinExistence type="inferred from homology"/>
<dbReference type="Pfam" id="PF13177">
    <property type="entry name" value="DNA_pol3_delta2"/>
    <property type="match status" value="1"/>
</dbReference>
<name>A0ABX1TJG9_9GAMM</name>
<dbReference type="PANTHER" id="PTHR11669:SF0">
    <property type="entry name" value="PROTEIN STICHEL-LIKE 2"/>
    <property type="match status" value="1"/>
</dbReference>
<dbReference type="GO" id="GO:0003887">
    <property type="term" value="F:DNA-directed DNA polymerase activity"/>
    <property type="evidence" value="ECO:0007669"/>
    <property type="project" value="UniProtKB-EC"/>
</dbReference>
<keyword evidence="3 11" id="KW-0548">Nucleotidyltransferase</keyword>
<dbReference type="InterPro" id="IPR003593">
    <property type="entry name" value="AAA+_ATPase"/>
</dbReference>